<evidence type="ECO:0000256" key="2">
    <source>
        <dbReference type="ARBA" id="ARBA00022801"/>
    </source>
</evidence>
<dbReference type="InterPro" id="IPR000421">
    <property type="entry name" value="FA58C"/>
</dbReference>
<evidence type="ECO:0000256" key="3">
    <source>
        <dbReference type="ARBA" id="ARBA00023295"/>
    </source>
</evidence>
<accession>A0ABU2M7B0</accession>
<evidence type="ECO:0000256" key="1">
    <source>
        <dbReference type="ARBA" id="ARBA00009865"/>
    </source>
</evidence>
<dbReference type="EMBL" id="JAVREP010000004">
    <property type="protein sequence ID" value="MDT0328559.1"/>
    <property type="molecule type" value="Genomic_DNA"/>
</dbReference>
<keyword evidence="7" id="KW-1185">Reference proteome</keyword>
<proteinExistence type="inferred from homology"/>
<dbReference type="Pfam" id="PF04616">
    <property type="entry name" value="Glyco_hydro_43"/>
    <property type="match status" value="1"/>
</dbReference>
<keyword evidence="2 4" id="KW-0378">Hydrolase</keyword>
<dbReference type="InterPro" id="IPR013783">
    <property type="entry name" value="Ig-like_fold"/>
</dbReference>
<reference evidence="7" key="1">
    <citation type="submission" date="2023-07" db="EMBL/GenBank/DDBJ databases">
        <title>30 novel species of actinomycetes from the DSMZ collection.</title>
        <authorList>
            <person name="Nouioui I."/>
        </authorList>
    </citation>
    <scope>NUCLEOTIDE SEQUENCE [LARGE SCALE GENOMIC DNA]</scope>
    <source>
        <strain evidence="7">DSM 44743</strain>
    </source>
</reference>
<evidence type="ECO:0000313" key="6">
    <source>
        <dbReference type="EMBL" id="MDT0328559.1"/>
    </source>
</evidence>
<sequence length="585" mass="64969">MTSESREAAFICNPMNLSYRYQDLRPRSGGRTVHREGADPSVIRYRGRFYLFVSMAAGFWHSTDLLTWEYRGSERLPALDYAPDVREINGALYVSASRRTDSPFFRSEDPLADDFTLVNPGFPFWDPHLFQDDDGAVYFYWGCSNKEPITGVRVDPDTMDRIGEPVPLFGGDPEHHGWEQIGENHVKTEPTTELAKMIADYLGDAPFVEGAWMTRHGETYYLQYAAPGTEWNTYADGYYTAPSPLGPFEYGPNSPFSSKPGGFVTGAGHGSTFQDEHGNWWHASTMRVSVHHEFERRVGLFPAGFDADGVLFCNQNFGDYPTIVPDRRVDPWTGTFAGWMLQSFRAETTASSSAEGHGPELAVNEDIRTWWAAGTTQPGAWLRTDLGEERTVTAIQLNLADHDLAAHAPERTDGAEAAGAWRAIHPDPQPTEVLIEVSSDGERWHTVSDNRGSGEDAPHALVVLEPARRARFVRVTAGRTPFDGPFSVSGLRVFGTGDGAPPAAADARAERVDGRTARIEWDPCETAHGYNVRYGIAPDKLYHSWLLYEQNDLDLRTLNAGSDYWVAVDSFNENGITAGPVVKIT</sequence>
<dbReference type="PROSITE" id="PS50022">
    <property type="entry name" value="FA58C_3"/>
    <property type="match status" value="1"/>
</dbReference>
<evidence type="ECO:0000313" key="7">
    <source>
        <dbReference type="Proteomes" id="UP001183390"/>
    </source>
</evidence>
<dbReference type="InterPro" id="IPR051795">
    <property type="entry name" value="Glycosyl_Hydrlase_43"/>
</dbReference>
<organism evidence="6 7">
    <name type="scientific">Nocardiopsis lambiniae</name>
    <dbReference type="NCBI Taxonomy" id="3075539"/>
    <lineage>
        <taxon>Bacteria</taxon>
        <taxon>Bacillati</taxon>
        <taxon>Actinomycetota</taxon>
        <taxon>Actinomycetes</taxon>
        <taxon>Streptosporangiales</taxon>
        <taxon>Nocardiopsidaceae</taxon>
        <taxon>Nocardiopsis</taxon>
    </lineage>
</organism>
<dbReference type="Gene3D" id="2.60.120.260">
    <property type="entry name" value="Galactose-binding domain-like"/>
    <property type="match status" value="1"/>
</dbReference>
<evidence type="ECO:0000256" key="4">
    <source>
        <dbReference type="RuleBase" id="RU361187"/>
    </source>
</evidence>
<comment type="similarity">
    <text evidence="1 4">Belongs to the glycosyl hydrolase 43 family.</text>
</comment>
<dbReference type="RefSeq" id="WP_311511271.1">
    <property type="nucleotide sequence ID" value="NZ_JAVREP010000004.1"/>
</dbReference>
<dbReference type="PANTHER" id="PTHR42812">
    <property type="entry name" value="BETA-XYLOSIDASE"/>
    <property type="match status" value="1"/>
</dbReference>
<dbReference type="Gene3D" id="2.60.40.10">
    <property type="entry name" value="Immunoglobulins"/>
    <property type="match status" value="1"/>
</dbReference>
<dbReference type="InterPro" id="IPR006710">
    <property type="entry name" value="Glyco_hydro_43"/>
</dbReference>
<protein>
    <submittedName>
        <fullName evidence="6">Family 43 glycosylhydrolase</fullName>
    </submittedName>
</protein>
<dbReference type="Proteomes" id="UP001183390">
    <property type="component" value="Unassembled WGS sequence"/>
</dbReference>
<evidence type="ECO:0000259" key="5">
    <source>
        <dbReference type="PROSITE" id="PS50022"/>
    </source>
</evidence>
<dbReference type="Pfam" id="PF00754">
    <property type="entry name" value="F5_F8_type_C"/>
    <property type="match status" value="1"/>
</dbReference>
<dbReference type="InterPro" id="IPR008979">
    <property type="entry name" value="Galactose-bd-like_sf"/>
</dbReference>
<name>A0ABU2M7B0_9ACTN</name>
<dbReference type="SUPFAM" id="SSF75005">
    <property type="entry name" value="Arabinanase/levansucrase/invertase"/>
    <property type="match status" value="1"/>
</dbReference>
<dbReference type="SUPFAM" id="SSF49785">
    <property type="entry name" value="Galactose-binding domain-like"/>
    <property type="match status" value="1"/>
</dbReference>
<dbReference type="InterPro" id="IPR023296">
    <property type="entry name" value="Glyco_hydro_beta-prop_sf"/>
</dbReference>
<keyword evidence="3 4" id="KW-0326">Glycosidase</keyword>
<dbReference type="SUPFAM" id="SSF49265">
    <property type="entry name" value="Fibronectin type III"/>
    <property type="match status" value="1"/>
</dbReference>
<feature type="domain" description="F5/8 type C" evidence="5">
    <location>
        <begin position="328"/>
        <end position="496"/>
    </location>
</feature>
<gene>
    <name evidence="6" type="ORF">RM479_09045</name>
</gene>
<dbReference type="PANTHER" id="PTHR42812:SF14">
    <property type="entry name" value="SECRETED PROTEIN"/>
    <property type="match status" value="1"/>
</dbReference>
<comment type="caution">
    <text evidence="6">The sequence shown here is derived from an EMBL/GenBank/DDBJ whole genome shotgun (WGS) entry which is preliminary data.</text>
</comment>
<dbReference type="InterPro" id="IPR036116">
    <property type="entry name" value="FN3_sf"/>
</dbReference>
<dbReference type="CDD" id="cd08982">
    <property type="entry name" value="GH43-like"/>
    <property type="match status" value="1"/>
</dbReference>
<dbReference type="Gene3D" id="2.115.10.20">
    <property type="entry name" value="Glycosyl hydrolase domain, family 43"/>
    <property type="match status" value="1"/>
</dbReference>